<reference evidence="1" key="1">
    <citation type="submission" date="2021-01" db="EMBL/GenBank/DDBJ databases">
        <title>Modified the classification status of verrucomicrobia.</title>
        <authorList>
            <person name="Feng X."/>
        </authorList>
    </citation>
    <scope>NUCLEOTIDE SEQUENCE</scope>
    <source>
        <strain evidence="1">JCM 18052</strain>
    </source>
</reference>
<name>A0A934VCQ9_9BACT</name>
<dbReference type="PROSITE" id="PS51318">
    <property type="entry name" value="TAT"/>
    <property type="match status" value="1"/>
</dbReference>
<dbReference type="SUPFAM" id="SSF53649">
    <property type="entry name" value="Alkaline phosphatase-like"/>
    <property type="match status" value="1"/>
</dbReference>
<evidence type="ECO:0000313" key="1">
    <source>
        <dbReference type="EMBL" id="MBK1816744.1"/>
    </source>
</evidence>
<gene>
    <name evidence="1" type="ORF">JIN84_14050</name>
</gene>
<organism evidence="1 2">
    <name type="scientific">Luteolibacter yonseiensis</name>
    <dbReference type="NCBI Taxonomy" id="1144680"/>
    <lineage>
        <taxon>Bacteria</taxon>
        <taxon>Pseudomonadati</taxon>
        <taxon>Verrucomicrobiota</taxon>
        <taxon>Verrucomicrobiia</taxon>
        <taxon>Verrucomicrobiales</taxon>
        <taxon>Verrucomicrobiaceae</taxon>
        <taxon>Luteolibacter</taxon>
    </lineage>
</organism>
<sequence>MNPFDRIRHEQLHQITRRHFLRDCTTGLGGMWLATQGLAAAAGKPTVLRNADDPLASLAPALAPKAKRVIFLHMVGAPSQLDLFDYKPELKRLDGRECPREFLEGKRFAFIQGVPKMLGPQFEFNRHGQCGAWVSDRLPHLAKHVDRLCFIKTMQTDQFNHGPAELLVHTGNQNLGYPSIGSWVTWGLGTDNRNLPGFMVLVSGGRIPRVGASIWGSGFLPSVYQGVQCRSSGDPVLNAANPPGISRDVRRIALDALDNLDRQSHSQFGDPETLTRISQYEMAFRMQVSVPEVMDISKEPAAIHEMYGTRPGKESFANNCLLARRLAEAGTRYIQLFDWGWDSHGSNASESINDGFVKKCRDIDQPISALLTDLHQRGLLEDTLVVWSGEFGRTPMQENRGGTTNAFVGRDHNPGAFTLWMAGGGVKPGFTYGETDPVGYGVASDPVHIRDFHATMLHLLGFDHRKLSFPFQGLDQKLTGVKPAKVVNGVIA</sequence>
<comment type="caution">
    <text evidence="1">The sequence shown here is derived from an EMBL/GenBank/DDBJ whole genome shotgun (WGS) entry which is preliminary data.</text>
</comment>
<evidence type="ECO:0000313" key="2">
    <source>
        <dbReference type="Proteomes" id="UP000600139"/>
    </source>
</evidence>
<dbReference type="InterPro" id="IPR017850">
    <property type="entry name" value="Alkaline_phosphatase_core_sf"/>
</dbReference>
<protein>
    <submittedName>
        <fullName evidence="1">DUF1501 domain-containing protein</fullName>
    </submittedName>
</protein>
<dbReference type="InterPro" id="IPR006311">
    <property type="entry name" value="TAT_signal"/>
</dbReference>
<dbReference type="PANTHER" id="PTHR43737">
    <property type="entry name" value="BLL7424 PROTEIN"/>
    <property type="match status" value="1"/>
</dbReference>
<dbReference type="EMBL" id="JAENIK010000011">
    <property type="protein sequence ID" value="MBK1816744.1"/>
    <property type="molecule type" value="Genomic_DNA"/>
</dbReference>
<keyword evidence="2" id="KW-1185">Reference proteome</keyword>
<dbReference type="Proteomes" id="UP000600139">
    <property type="component" value="Unassembled WGS sequence"/>
</dbReference>
<dbReference type="AlphaFoldDB" id="A0A934VCQ9"/>
<accession>A0A934VCQ9</accession>
<dbReference type="InterPro" id="IPR010869">
    <property type="entry name" value="DUF1501"/>
</dbReference>
<dbReference type="PANTHER" id="PTHR43737:SF1">
    <property type="entry name" value="DUF1501 DOMAIN-CONTAINING PROTEIN"/>
    <property type="match status" value="1"/>
</dbReference>
<dbReference type="Gene3D" id="3.40.720.10">
    <property type="entry name" value="Alkaline Phosphatase, subunit A"/>
    <property type="match status" value="1"/>
</dbReference>
<dbReference type="Pfam" id="PF07394">
    <property type="entry name" value="DUF1501"/>
    <property type="match status" value="1"/>
</dbReference>
<proteinExistence type="predicted"/>
<dbReference type="RefSeq" id="WP_200351670.1">
    <property type="nucleotide sequence ID" value="NZ_BAABHZ010000006.1"/>
</dbReference>